<reference evidence="7 8" key="1">
    <citation type="submission" date="2014-06" db="EMBL/GenBank/DDBJ databases">
        <title>Evolutionary Origins and Diversification of the Mycorrhizal Mutualists.</title>
        <authorList>
            <consortium name="DOE Joint Genome Institute"/>
            <consortium name="Mycorrhizal Genomics Consortium"/>
            <person name="Kohler A."/>
            <person name="Kuo A."/>
            <person name="Nagy L.G."/>
            <person name="Floudas D."/>
            <person name="Copeland A."/>
            <person name="Barry K.W."/>
            <person name="Cichocki N."/>
            <person name="Veneault-Fourrey C."/>
            <person name="LaButti K."/>
            <person name="Lindquist E.A."/>
            <person name="Lipzen A."/>
            <person name="Lundell T."/>
            <person name="Morin E."/>
            <person name="Murat C."/>
            <person name="Riley R."/>
            <person name="Ohm R."/>
            <person name="Sun H."/>
            <person name="Tunlid A."/>
            <person name="Henrissat B."/>
            <person name="Grigoriev I.V."/>
            <person name="Hibbett D.S."/>
            <person name="Martin F."/>
        </authorList>
    </citation>
    <scope>NUCLEOTIDE SEQUENCE [LARGE SCALE GENOMIC DNA]</scope>
    <source>
        <strain evidence="7 8">SS14</strain>
    </source>
</reference>
<feature type="transmembrane region" description="Helical" evidence="4">
    <location>
        <begin position="660"/>
        <end position="683"/>
    </location>
</feature>
<evidence type="ECO:0000256" key="2">
    <source>
        <dbReference type="PROSITE-ProRule" id="PRU00076"/>
    </source>
</evidence>
<comment type="caution">
    <text evidence="2">Lacks conserved residue(s) required for the propagation of feature annotation.</text>
</comment>
<dbReference type="PANTHER" id="PTHR15332">
    <property type="entry name" value="PROPROTEIN CONVERTASE SUBTILISIN_KEXIN TYPE 5-LIKE"/>
    <property type="match status" value="1"/>
</dbReference>
<dbReference type="PROSITE" id="PS01248">
    <property type="entry name" value="EGF_LAM_1"/>
    <property type="match status" value="1"/>
</dbReference>
<dbReference type="InterPro" id="IPR002049">
    <property type="entry name" value="LE_dom"/>
</dbReference>
<evidence type="ECO:0000256" key="4">
    <source>
        <dbReference type="SAM" id="Phobius"/>
    </source>
</evidence>
<dbReference type="InterPro" id="IPR000742">
    <property type="entry name" value="EGF"/>
</dbReference>
<dbReference type="InterPro" id="IPR009030">
    <property type="entry name" value="Growth_fac_rcpt_cys_sf"/>
</dbReference>
<dbReference type="InterPro" id="IPR006212">
    <property type="entry name" value="Furin_repeat"/>
</dbReference>
<dbReference type="HOGENOM" id="CLU_010013_0_0_1"/>
<dbReference type="PROSITE" id="PS50026">
    <property type="entry name" value="EGF_3"/>
    <property type="match status" value="1"/>
</dbReference>
<keyword evidence="4" id="KW-0472">Membrane</keyword>
<feature type="disulfide bond" evidence="2">
    <location>
        <begin position="193"/>
        <end position="203"/>
    </location>
</feature>
<evidence type="ECO:0000313" key="7">
    <source>
        <dbReference type="EMBL" id="KIJ32416.1"/>
    </source>
</evidence>
<dbReference type="CDD" id="cd00064">
    <property type="entry name" value="FU"/>
    <property type="match status" value="5"/>
</dbReference>
<dbReference type="Proteomes" id="UP000054279">
    <property type="component" value="Unassembled WGS sequence"/>
</dbReference>
<accession>A0A0C9V4T9</accession>
<evidence type="ECO:0000259" key="6">
    <source>
        <dbReference type="PROSITE" id="PS50026"/>
    </source>
</evidence>
<dbReference type="Pfam" id="PF23106">
    <property type="entry name" value="EGF_Teneurin"/>
    <property type="match status" value="1"/>
</dbReference>
<evidence type="ECO:0000256" key="5">
    <source>
        <dbReference type="SAM" id="SignalP"/>
    </source>
</evidence>
<evidence type="ECO:0000256" key="3">
    <source>
        <dbReference type="SAM" id="MobiDB-lite"/>
    </source>
</evidence>
<keyword evidence="1 2" id="KW-0245">EGF-like domain</keyword>
<feature type="chain" id="PRO_5002221429" evidence="5">
    <location>
        <begin position="19"/>
        <end position="952"/>
    </location>
</feature>
<dbReference type="Gene3D" id="2.10.220.10">
    <property type="entry name" value="Hormone Receptor, Insulin-like Growth Factor Receptor 1, Chain A, domain 2"/>
    <property type="match status" value="3"/>
</dbReference>
<name>A0A0C9V4T9_SPHS4</name>
<dbReference type="PANTHER" id="PTHR15332:SF175">
    <property type="entry name" value="PROPROTEIN CONVERTASE SUBTILISIN_KEXIN TYPE 5-LIKE"/>
    <property type="match status" value="1"/>
</dbReference>
<feature type="compositionally biased region" description="Polar residues" evidence="3">
    <location>
        <begin position="808"/>
        <end position="825"/>
    </location>
</feature>
<gene>
    <name evidence="7" type="ORF">M422DRAFT_35819</name>
</gene>
<protein>
    <submittedName>
        <fullName evidence="7">Unplaced genomic scaffold SPHSTscaffold_152, whole genome shotgun sequence</fullName>
    </submittedName>
</protein>
<feature type="signal peptide" evidence="5">
    <location>
        <begin position="1"/>
        <end position="18"/>
    </location>
</feature>
<feature type="region of interest" description="Disordered" evidence="3">
    <location>
        <begin position="808"/>
        <end position="841"/>
    </location>
</feature>
<dbReference type="OrthoDB" id="18487at2759"/>
<dbReference type="EMBL" id="KN837227">
    <property type="protein sequence ID" value="KIJ32416.1"/>
    <property type="molecule type" value="Genomic_DNA"/>
</dbReference>
<organism evidence="7 8">
    <name type="scientific">Sphaerobolus stellatus (strain SS14)</name>
    <dbReference type="NCBI Taxonomy" id="990650"/>
    <lineage>
        <taxon>Eukaryota</taxon>
        <taxon>Fungi</taxon>
        <taxon>Dikarya</taxon>
        <taxon>Basidiomycota</taxon>
        <taxon>Agaricomycotina</taxon>
        <taxon>Agaricomycetes</taxon>
        <taxon>Phallomycetidae</taxon>
        <taxon>Geastrales</taxon>
        <taxon>Sphaerobolaceae</taxon>
        <taxon>Sphaerobolus</taxon>
    </lineage>
</organism>
<keyword evidence="4" id="KW-1133">Transmembrane helix</keyword>
<dbReference type="SMART" id="SM00181">
    <property type="entry name" value="EGF"/>
    <property type="match status" value="5"/>
</dbReference>
<sequence>MLSKILFVPVALAAAAAAQTNSSSSTIVCVAGQCLQGTVNTTLGGTLSVPPNPSILLLPGQYTSASQPDLLHEALSTSQSSLSLSPGFSNSSSSQTVTPSLPLTIAVQPGLLSFPERLYQGAPSYTVLPSNRSSLSSTSITPGSFLPAPNTWAAFTSSASRLIIWDAIPDFSQLPPASISNSFVLSDIQSAACNPTCASTGHCTPSGICACAPGFTGTSCETCEEGFFGPNCEACPANCTKCDEGLTGTGKCLVPEVTNAPSSCSCLNGVCGSGGTCTCNTGWTKSNNGTACATCAPGFFLNSNGNCEVCGIGCTQCSDGTGQCTTCATGLTQDAQDRTTCVAVTTGSTQCPDTAFNSNGTCQLCSSACQTCTGPSSNNCIICAAGQFMNNGQCVSADATGVCAGTKLFANTLKKECDSCPAKCTSCNIPNFTGASTPDTVQCTGCLPGFFLSKGQCIPECPSGTFIASDGFTCSTCDSSCTACTGSSTFCLSCSSSKLASNGTCITSCPSSTFSSTGSCLSCHPDCATCSGSGFNQCLTCPSSLPVLSNGRCLPTCAKNEFLDSTGKCTTCDASCSSCAGPGANQCLACAATGTVLTGGTCTKATCTSSTSVVPGLGVCLSQLVKVADPAASPAPLPTFTAPAPTQAAKSGTGSIGRRLTWWEILLMALGCAFIFVVFMWLWRRHARKKRAQKTATFARRLDQKAVWRRRFARFAELFSRKKKNHSPARDGLPMHEMGWVKESEYDRLMRMREEEAARHALEMGKLESAYAKSFAEGKVSRQPSIKSKNDVPTPMQHHLNVHLNVNPARNPNRTSAPSLYSQLTGLPRNGPEPKQPTRDLDLDLERGDRLLSSRFSVTTAATSVYPRDHHPEALPPMPTYLTDAEAYAAVHKPKIETVMPTPPLAQHATSYWIVPADNNMLIDAPLVDIPIHNTGSSAGSSNVGSRNPFRR</sequence>
<dbReference type="CDD" id="cd00055">
    <property type="entry name" value="EGF_Lam"/>
    <property type="match status" value="1"/>
</dbReference>
<dbReference type="SUPFAM" id="SSF57184">
    <property type="entry name" value="Growth factor receptor domain"/>
    <property type="match status" value="3"/>
</dbReference>
<evidence type="ECO:0000256" key="1">
    <source>
        <dbReference type="ARBA" id="ARBA00022536"/>
    </source>
</evidence>
<feature type="disulfide bond" evidence="2">
    <location>
        <begin position="211"/>
        <end position="220"/>
    </location>
</feature>
<dbReference type="SMART" id="SM00261">
    <property type="entry name" value="FU"/>
    <property type="match status" value="7"/>
</dbReference>
<keyword evidence="4" id="KW-0812">Transmembrane</keyword>
<keyword evidence="5" id="KW-0732">Signal</keyword>
<proteinExistence type="predicted"/>
<keyword evidence="2" id="KW-1015">Disulfide bond</keyword>
<dbReference type="PROSITE" id="PS00022">
    <property type="entry name" value="EGF_1"/>
    <property type="match status" value="1"/>
</dbReference>
<dbReference type="Gene3D" id="2.10.25.10">
    <property type="entry name" value="Laminin"/>
    <property type="match status" value="1"/>
</dbReference>
<feature type="domain" description="EGF-like" evidence="6">
    <location>
        <begin position="189"/>
        <end position="221"/>
    </location>
</feature>
<dbReference type="AlphaFoldDB" id="A0A0C9V4T9"/>
<evidence type="ECO:0000313" key="8">
    <source>
        <dbReference type="Proteomes" id="UP000054279"/>
    </source>
</evidence>
<keyword evidence="8" id="KW-1185">Reference proteome</keyword>